<accession>A0ABQ0C964</accession>
<dbReference type="Pfam" id="PF08822">
    <property type="entry name" value="DUF1804"/>
    <property type="match status" value="1"/>
</dbReference>
<dbReference type="Proteomes" id="UP001628193">
    <property type="component" value="Unassembled WGS sequence"/>
</dbReference>
<evidence type="ECO:0008006" key="3">
    <source>
        <dbReference type="Google" id="ProtNLM"/>
    </source>
</evidence>
<sequence>MAHSPTTRTLVREAYAAGAALVIACERHKVPEATARAWKQRDAGTDLDWDKLRAAHALANGGHVEVVQRILTDFLEAHAEAIRQVKEAEIAPADRVELLSRLTDALSKTMAALSRAAPKLSELGVAMEILTLLAEFVRTRHPKSAPAILDILEPFGAELVKKYG</sequence>
<dbReference type="InterPro" id="IPR014926">
    <property type="entry name" value="Phage_D3112_Orf24"/>
</dbReference>
<evidence type="ECO:0000313" key="1">
    <source>
        <dbReference type="EMBL" id="GAB0057427.1"/>
    </source>
</evidence>
<proteinExistence type="predicted"/>
<evidence type="ECO:0000313" key="2">
    <source>
        <dbReference type="Proteomes" id="UP001628193"/>
    </source>
</evidence>
<protein>
    <recommendedName>
        <fullName evidence="3">DNA-binding protein</fullName>
    </recommendedName>
</protein>
<dbReference type="RefSeq" id="WP_420905116.1">
    <property type="nucleotide sequence ID" value="NZ_BAAFGK010000004.1"/>
</dbReference>
<gene>
    <name evidence="1" type="ORF">SIID45300_01755</name>
</gene>
<comment type="caution">
    <text evidence="1">The sequence shown here is derived from an EMBL/GenBank/DDBJ whole genome shotgun (WGS) entry which is preliminary data.</text>
</comment>
<reference evidence="1 2" key="1">
    <citation type="submission" date="2024-09" db="EMBL/GenBank/DDBJ databases">
        <title>Draft genome sequence of Candidatus Magnetaquicoccaceae bacterium FCR-1.</title>
        <authorList>
            <person name="Shimoshige H."/>
            <person name="Shimamura S."/>
            <person name="Taoka A."/>
            <person name="Kobayashi H."/>
            <person name="Maekawa T."/>
        </authorList>
    </citation>
    <scope>NUCLEOTIDE SEQUENCE [LARGE SCALE GENOMIC DNA]</scope>
    <source>
        <strain evidence="1 2">FCR-1</strain>
    </source>
</reference>
<organism evidence="1 2">
    <name type="scientific">Candidatus Magnetaquiglobus chichijimensis</name>
    <dbReference type="NCBI Taxonomy" id="3141448"/>
    <lineage>
        <taxon>Bacteria</taxon>
        <taxon>Pseudomonadati</taxon>
        <taxon>Pseudomonadota</taxon>
        <taxon>Magnetococcia</taxon>
        <taxon>Magnetococcales</taxon>
        <taxon>Candidatus Magnetaquicoccaceae</taxon>
        <taxon>Candidatus Magnetaquiglobus</taxon>
    </lineage>
</organism>
<name>A0ABQ0C964_9PROT</name>
<keyword evidence="2" id="KW-1185">Reference proteome</keyword>
<dbReference type="EMBL" id="BAAFGK010000004">
    <property type="protein sequence ID" value="GAB0057427.1"/>
    <property type="molecule type" value="Genomic_DNA"/>
</dbReference>